<gene>
    <name evidence="1" type="ORF">GN958_ATG12448</name>
</gene>
<evidence type="ECO:0000313" key="1">
    <source>
        <dbReference type="EMBL" id="KAF4138361.1"/>
    </source>
</evidence>
<protein>
    <submittedName>
        <fullName evidence="1">Uncharacterized protein</fullName>
    </submittedName>
</protein>
<dbReference type="EMBL" id="JAACNO010001682">
    <property type="protein sequence ID" value="KAF4138361.1"/>
    <property type="molecule type" value="Genomic_DNA"/>
</dbReference>
<sequence>MLKFAIKDMGVAEKCLIISIQHLHDSIILHQQDTIEELLTTMAMAASKAAHTPMNVEKKFDDDLPMEQTSIMRKAI</sequence>
<accession>A0A8S9UC91</accession>
<organism evidence="1 2">
    <name type="scientific">Phytophthora infestans</name>
    <name type="common">Potato late blight agent</name>
    <name type="synonym">Botrytis infestans</name>
    <dbReference type="NCBI Taxonomy" id="4787"/>
    <lineage>
        <taxon>Eukaryota</taxon>
        <taxon>Sar</taxon>
        <taxon>Stramenopiles</taxon>
        <taxon>Oomycota</taxon>
        <taxon>Peronosporomycetes</taxon>
        <taxon>Peronosporales</taxon>
        <taxon>Peronosporaceae</taxon>
        <taxon>Phytophthora</taxon>
    </lineage>
</organism>
<proteinExistence type="predicted"/>
<dbReference type="Proteomes" id="UP000704712">
    <property type="component" value="Unassembled WGS sequence"/>
</dbReference>
<reference evidence="1" key="1">
    <citation type="submission" date="2020-03" db="EMBL/GenBank/DDBJ databases">
        <title>Hybrid Assembly of Korean Phytophthora infestans isolates.</title>
        <authorList>
            <person name="Prokchorchik M."/>
            <person name="Lee Y."/>
            <person name="Seo J."/>
            <person name="Cho J.-H."/>
            <person name="Park Y.-E."/>
            <person name="Jang D.-C."/>
            <person name="Im J.-S."/>
            <person name="Choi J.-G."/>
            <person name="Park H.-J."/>
            <person name="Lee G.-B."/>
            <person name="Lee Y.-G."/>
            <person name="Hong S.-Y."/>
            <person name="Cho K."/>
            <person name="Sohn K.H."/>
        </authorList>
    </citation>
    <scope>NUCLEOTIDE SEQUENCE</scope>
    <source>
        <strain evidence="1">KR_2_A2</strain>
    </source>
</reference>
<name>A0A8S9UC91_PHYIN</name>
<evidence type="ECO:0000313" key="2">
    <source>
        <dbReference type="Proteomes" id="UP000704712"/>
    </source>
</evidence>
<dbReference type="AlphaFoldDB" id="A0A8S9UC91"/>
<comment type="caution">
    <text evidence="1">The sequence shown here is derived from an EMBL/GenBank/DDBJ whole genome shotgun (WGS) entry which is preliminary data.</text>
</comment>